<organism evidence="1 2">
    <name type="scientific">Dorcoceras hygrometricum</name>
    <dbReference type="NCBI Taxonomy" id="472368"/>
    <lineage>
        <taxon>Eukaryota</taxon>
        <taxon>Viridiplantae</taxon>
        <taxon>Streptophyta</taxon>
        <taxon>Embryophyta</taxon>
        <taxon>Tracheophyta</taxon>
        <taxon>Spermatophyta</taxon>
        <taxon>Magnoliopsida</taxon>
        <taxon>eudicotyledons</taxon>
        <taxon>Gunneridae</taxon>
        <taxon>Pentapetalae</taxon>
        <taxon>asterids</taxon>
        <taxon>lamiids</taxon>
        <taxon>Lamiales</taxon>
        <taxon>Gesneriaceae</taxon>
        <taxon>Didymocarpoideae</taxon>
        <taxon>Trichosporeae</taxon>
        <taxon>Loxocarpinae</taxon>
        <taxon>Dorcoceras</taxon>
    </lineage>
</organism>
<reference evidence="1 2" key="1">
    <citation type="journal article" date="2015" name="Proc. Natl. Acad. Sci. U.S.A.">
        <title>The resurrection genome of Boea hygrometrica: A blueprint for survival of dehydration.</title>
        <authorList>
            <person name="Xiao L."/>
            <person name="Yang G."/>
            <person name="Zhang L."/>
            <person name="Yang X."/>
            <person name="Zhao S."/>
            <person name="Ji Z."/>
            <person name="Zhou Q."/>
            <person name="Hu M."/>
            <person name="Wang Y."/>
            <person name="Chen M."/>
            <person name="Xu Y."/>
            <person name="Jin H."/>
            <person name="Xiao X."/>
            <person name="Hu G."/>
            <person name="Bao F."/>
            <person name="Hu Y."/>
            <person name="Wan P."/>
            <person name="Li L."/>
            <person name="Deng X."/>
            <person name="Kuang T."/>
            <person name="Xiang C."/>
            <person name="Zhu J.K."/>
            <person name="Oliver M.J."/>
            <person name="He Y."/>
        </authorList>
    </citation>
    <scope>NUCLEOTIDE SEQUENCE [LARGE SCALE GENOMIC DNA]</scope>
    <source>
        <strain evidence="2">cv. XS01</strain>
    </source>
</reference>
<dbReference type="Proteomes" id="UP000250235">
    <property type="component" value="Unassembled WGS sequence"/>
</dbReference>
<evidence type="ECO:0000313" key="1">
    <source>
        <dbReference type="EMBL" id="KZV29465.1"/>
    </source>
</evidence>
<evidence type="ECO:0000313" key="2">
    <source>
        <dbReference type="Proteomes" id="UP000250235"/>
    </source>
</evidence>
<gene>
    <name evidence="1" type="ORF">F511_03750</name>
</gene>
<dbReference type="EMBL" id="KV009368">
    <property type="protein sequence ID" value="KZV29465.1"/>
    <property type="molecule type" value="Genomic_DNA"/>
</dbReference>
<dbReference type="AlphaFoldDB" id="A0A2Z7B6Q3"/>
<proteinExistence type="predicted"/>
<keyword evidence="2" id="KW-1185">Reference proteome</keyword>
<name>A0A2Z7B6Q3_9LAMI</name>
<sequence>MLFQAWFAKTGAERPFRTGKQPADAKFQVFTEATLGRRVCARKRREIAGTAGTEGIWWEWKLLRCGSDFVPSVTRKIANIHKLEYE</sequence>
<protein>
    <submittedName>
        <fullName evidence="1">Uncharacterized protein</fullName>
    </submittedName>
</protein>
<accession>A0A2Z7B6Q3</accession>